<accession>A0A2T7UCK5</accession>
<dbReference type="PANTHER" id="PTHR36837:SF4">
    <property type="entry name" value="BLR0908 PROTEIN"/>
    <property type="match status" value="1"/>
</dbReference>
<dbReference type="RefSeq" id="WP_053175487.1">
    <property type="nucleotide sequence ID" value="NZ_LFYT02000014.1"/>
</dbReference>
<organism evidence="2 3">
    <name type="scientific">Limnohabitans planktonicus II-D5</name>
    <dbReference type="NCBI Taxonomy" id="1293045"/>
    <lineage>
        <taxon>Bacteria</taxon>
        <taxon>Pseudomonadati</taxon>
        <taxon>Pseudomonadota</taxon>
        <taxon>Betaproteobacteria</taxon>
        <taxon>Burkholderiales</taxon>
        <taxon>Comamonadaceae</taxon>
        <taxon>Limnohabitans</taxon>
    </lineage>
</organism>
<dbReference type="InterPro" id="IPR010915">
    <property type="entry name" value="PHB_depoly_PhaZ"/>
</dbReference>
<gene>
    <name evidence="2" type="ORF">H663_011865</name>
</gene>
<sequence length="522" mass="57433">MLYQIFETQRSIMEPFSDLAQAAAKLYSNPLSPISQTPLAQRVSAGYALMHRLGKDYEKPEFGIRTVKVNQTDVAIHERIEIDKPFCELRRFKRFSDDPETLTQLKGQPAVLIVAPLSGHYATLLRDTVRTMLQDHKVYITDWKNARLVPLSEGEFHLDDYINYVQEFIRHLQSIYGNCHIVSVCQPTVPVLAAVSLMASRGEKTPLTMTMMGGPIDARKSPTSVNNLATNKSFEWFENNVIYRVPANFPGAGRRVYPGFLQYTGFVAMNPDRHANSHYDYFKDLIKGDDASAEAHRKFYDEYNAVLDMDADYYLETIRTVFQDFKLVNGTWDVKGVDGKVERVRPQDIQGTALMTVEGELDDISGSGQTRAAQDMCTGVAANDRLHLDVPGAGHYGIFSGSRWRSVVYPQVVKFIQSRETQAKAQAAVSATKADAVTSPAQAKATPVKAKTPVLAKKVPATSKVAVKPAAKPAAQAAASASKAITTKAAPVKAKAALTKAVAATKPETGVKTTWVAAKKKA</sequence>
<dbReference type="Proteomes" id="UP000037507">
    <property type="component" value="Unassembled WGS sequence"/>
</dbReference>
<feature type="domain" description="PHB de-polymerase C-terminal" evidence="1">
    <location>
        <begin position="213"/>
        <end position="418"/>
    </location>
</feature>
<evidence type="ECO:0000313" key="2">
    <source>
        <dbReference type="EMBL" id="PVE42419.1"/>
    </source>
</evidence>
<proteinExistence type="predicted"/>
<comment type="caution">
    <text evidence="2">The sequence shown here is derived from an EMBL/GenBank/DDBJ whole genome shotgun (WGS) entry which is preliminary data.</text>
</comment>
<protein>
    <submittedName>
        <fullName evidence="2">Polyhydroxyalkanoate depolymerase</fullName>
    </submittedName>
</protein>
<dbReference type="STRING" id="1293045.H663_16885"/>
<reference evidence="2" key="1">
    <citation type="submission" date="2017-04" db="EMBL/GenBank/DDBJ databases">
        <title>Unexpected and diverse lifestyles within the genus Limnohabitans.</title>
        <authorList>
            <person name="Kasalicky V."/>
            <person name="Mehrshad M."/>
            <person name="Andrei S.-A."/>
            <person name="Salcher M."/>
            <person name="Kratochvilova H."/>
            <person name="Simek K."/>
            <person name="Ghai R."/>
        </authorList>
    </citation>
    <scope>NUCLEOTIDE SEQUENCE [LARGE SCALE GENOMIC DNA]</scope>
    <source>
        <strain evidence="2">II-D5</strain>
    </source>
</reference>
<evidence type="ECO:0000313" key="3">
    <source>
        <dbReference type="Proteomes" id="UP000037507"/>
    </source>
</evidence>
<name>A0A2T7UCK5_9BURK</name>
<dbReference type="InterPro" id="IPR029058">
    <property type="entry name" value="AB_hydrolase_fold"/>
</dbReference>
<dbReference type="Pfam" id="PF06850">
    <property type="entry name" value="PHB_depo_C"/>
    <property type="match status" value="1"/>
</dbReference>
<dbReference type="SUPFAM" id="SSF53474">
    <property type="entry name" value="alpha/beta-Hydrolases"/>
    <property type="match status" value="1"/>
</dbReference>
<dbReference type="NCBIfam" id="TIGR01849">
    <property type="entry name" value="PHB_depoly_PhaZ"/>
    <property type="match status" value="1"/>
</dbReference>
<dbReference type="InterPro" id="IPR051321">
    <property type="entry name" value="PHA/PHB_synthase"/>
</dbReference>
<dbReference type="InterPro" id="IPR009656">
    <property type="entry name" value="PHB_depo_C"/>
</dbReference>
<evidence type="ECO:0000259" key="1">
    <source>
        <dbReference type="Pfam" id="PF06850"/>
    </source>
</evidence>
<dbReference type="EMBL" id="LFYT02000014">
    <property type="protein sequence ID" value="PVE42419.1"/>
    <property type="molecule type" value="Genomic_DNA"/>
</dbReference>
<dbReference type="OrthoDB" id="9800634at2"/>
<dbReference type="PIRSF" id="PIRSF020818">
    <property type="entry name" value="PHB_depoly_PhaZ"/>
    <property type="match status" value="1"/>
</dbReference>
<keyword evidence="3" id="KW-1185">Reference proteome</keyword>
<dbReference type="PANTHER" id="PTHR36837">
    <property type="entry name" value="POLY(3-HYDROXYALKANOATE) POLYMERASE SUBUNIT PHAC"/>
    <property type="match status" value="1"/>
</dbReference>
<dbReference type="AlphaFoldDB" id="A0A2T7UCK5"/>